<dbReference type="InterPro" id="IPR009057">
    <property type="entry name" value="Homeodomain-like_sf"/>
</dbReference>
<keyword evidence="2" id="KW-0238">DNA-binding</keyword>
<dbReference type="EMBL" id="AAOE01000002">
    <property type="protein sequence ID" value="EAR10776.1"/>
    <property type="molecule type" value="Genomic_DNA"/>
</dbReference>
<comment type="caution">
    <text evidence="5">The sequence shown here is derived from an EMBL/GenBank/DDBJ whole genome shotgun (WGS) entry which is preliminary data.</text>
</comment>
<dbReference type="GO" id="GO:0003700">
    <property type="term" value="F:DNA-binding transcription factor activity"/>
    <property type="evidence" value="ECO:0007669"/>
    <property type="project" value="InterPro"/>
</dbReference>
<protein>
    <submittedName>
        <fullName evidence="5">Transcriptional regulator, AraC family protein</fullName>
    </submittedName>
</protein>
<dbReference type="HOGENOM" id="CLU_000445_81_1_6"/>
<dbReference type="PRINTS" id="PR00032">
    <property type="entry name" value="HTHARAC"/>
</dbReference>
<dbReference type="InterPro" id="IPR020449">
    <property type="entry name" value="Tscrpt_reg_AraC-type_HTH"/>
</dbReference>
<dbReference type="SUPFAM" id="SSF46689">
    <property type="entry name" value="Homeodomain-like"/>
    <property type="match status" value="2"/>
</dbReference>
<dbReference type="InterPro" id="IPR029442">
    <property type="entry name" value="GyrI-like"/>
</dbReference>
<gene>
    <name evidence="5" type="ORF">MED297_09711</name>
</gene>
<dbReference type="AlphaFoldDB" id="A4BA20"/>
<dbReference type="InterPro" id="IPR050908">
    <property type="entry name" value="SmbC-like"/>
</dbReference>
<evidence type="ECO:0000256" key="1">
    <source>
        <dbReference type="ARBA" id="ARBA00023015"/>
    </source>
</evidence>
<sequence length="313" mass="35666">MSTNDQVSSLTAGKLLSTLKRIQPLNLNDRLQDVLANIESSLEEDLSVDQLAQLTHVSRFHFHRLFSATFGLGVMTLIRRLRLKRAAFRLAYRAGDSITNIGYDCGYDSPEAFNRAFRKHFGLAPSDFRRSPDFSVWAQHYDPIQTLRNQHMPAPLPDVTVIEMPAIPLAVMPHRGNPARLSHTLQAFIAWRKRNGLSPSHSRTFNLVYDDPNEVTDDDYRFDLACEIQGELPADFEGMESRTIPAGRYARARLQGSDDALERLVHSLYAEWLPSSGYDLADFPLLFERVRFFPDVSEHEMITDVYLPLASER</sequence>
<evidence type="ECO:0000256" key="2">
    <source>
        <dbReference type="ARBA" id="ARBA00023125"/>
    </source>
</evidence>
<dbReference type="PROSITE" id="PS00041">
    <property type="entry name" value="HTH_ARAC_FAMILY_1"/>
    <property type="match status" value="1"/>
</dbReference>
<proteinExistence type="predicted"/>
<keyword evidence="6" id="KW-1185">Reference proteome</keyword>
<accession>A4BA20</accession>
<organism evidence="5 6">
    <name type="scientific">Reinekea blandensis MED297</name>
    <dbReference type="NCBI Taxonomy" id="314283"/>
    <lineage>
        <taxon>Bacteria</taxon>
        <taxon>Pseudomonadati</taxon>
        <taxon>Pseudomonadota</taxon>
        <taxon>Gammaproteobacteria</taxon>
        <taxon>Oceanospirillales</taxon>
        <taxon>Saccharospirillaceae</taxon>
        <taxon>Reinekea</taxon>
    </lineage>
</organism>
<dbReference type="PROSITE" id="PS01124">
    <property type="entry name" value="HTH_ARAC_FAMILY_2"/>
    <property type="match status" value="1"/>
</dbReference>
<feature type="domain" description="HTH araC/xylS-type" evidence="4">
    <location>
        <begin position="32"/>
        <end position="131"/>
    </location>
</feature>
<dbReference type="InterPro" id="IPR018060">
    <property type="entry name" value="HTH_AraC"/>
</dbReference>
<evidence type="ECO:0000313" key="6">
    <source>
        <dbReference type="Proteomes" id="UP000005953"/>
    </source>
</evidence>
<keyword evidence="1" id="KW-0805">Transcription regulation</keyword>
<dbReference type="SMART" id="SM00871">
    <property type="entry name" value="AraC_E_bind"/>
    <property type="match status" value="1"/>
</dbReference>
<evidence type="ECO:0000259" key="4">
    <source>
        <dbReference type="PROSITE" id="PS01124"/>
    </source>
</evidence>
<dbReference type="Pfam" id="PF12833">
    <property type="entry name" value="HTH_18"/>
    <property type="match status" value="1"/>
</dbReference>
<evidence type="ECO:0000313" key="5">
    <source>
        <dbReference type="EMBL" id="EAR10776.1"/>
    </source>
</evidence>
<dbReference type="PANTHER" id="PTHR40055">
    <property type="entry name" value="TRANSCRIPTIONAL REGULATOR YGIV-RELATED"/>
    <property type="match status" value="1"/>
</dbReference>
<dbReference type="PANTHER" id="PTHR40055:SF1">
    <property type="entry name" value="TRANSCRIPTIONAL REGULATOR YGIV-RELATED"/>
    <property type="match status" value="1"/>
</dbReference>
<dbReference type="SMART" id="SM00342">
    <property type="entry name" value="HTH_ARAC"/>
    <property type="match status" value="1"/>
</dbReference>
<reference evidence="5 6" key="1">
    <citation type="submission" date="2006-02" db="EMBL/GenBank/DDBJ databases">
        <authorList>
            <person name="Pinhassi J."/>
            <person name="Pedros-Alio C."/>
            <person name="Ferriera S."/>
            <person name="Johnson J."/>
            <person name="Kravitz S."/>
            <person name="Halpern A."/>
            <person name="Remington K."/>
            <person name="Beeson K."/>
            <person name="Tran B."/>
            <person name="Rogers Y.-H."/>
            <person name="Friedman R."/>
            <person name="Venter J.C."/>
        </authorList>
    </citation>
    <scope>NUCLEOTIDE SEQUENCE [LARGE SCALE GENOMIC DNA]</scope>
    <source>
        <strain evidence="5 6">MED297</strain>
    </source>
</reference>
<dbReference type="InterPro" id="IPR011256">
    <property type="entry name" value="Reg_factor_effector_dom_sf"/>
</dbReference>
<dbReference type="GO" id="GO:0043565">
    <property type="term" value="F:sequence-specific DNA binding"/>
    <property type="evidence" value="ECO:0007669"/>
    <property type="project" value="InterPro"/>
</dbReference>
<dbReference type="Gene3D" id="3.20.80.10">
    <property type="entry name" value="Regulatory factor, effector binding domain"/>
    <property type="match status" value="1"/>
</dbReference>
<name>A4BA20_9GAMM</name>
<dbReference type="SUPFAM" id="SSF55136">
    <property type="entry name" value="Probable bacterial effector-binding domain"/>
    <property type="match status" value="1"/>
</dbReference>
<dbReference type="Gene3D" id="1.10.10.60">
    <property type="entry name" value="Homeodomain-like"/>
    <property type="match status" value="1"/>
</dbReference>
<evidence type="ECO:0000256" key="3">
    <source>
        <dbReference type="ARBA" id="ARBA00023163"/>
    </source>
</evidence>
<keyword evidence="3" id="KW-0804">Transcription</keyword>
<dbReference type="InterPro" id="IPR010499">
    <property type="entry name" value="AraC_E-bd"/>
</dbReference>
<dbReference type="Pfam" id="PF06445">
    <property type="entry name" value="GyrI-like"/>
    <property type="match status" value="1"/>
</dbReference>
<dbReference type="InterPro" id="IPR018062">
    <property type="entry name" value="HTH_AraC-typ_CS"/>
</dbReference>
<dbReference type="Proteomes" id="UP000005953">
    <property type="component" value="Unassembled WGS sequence"/>
</dbReference>
<dbReference type="STRING" id="314283.MED297_09711"/>